<reference evidence="3 4" key="1">
    <citation type="submission" date="2019-02" db="EMBL/GenBank/DDBJ databases">
        <title>Deep-cultivation of Planctomycetes and their phenomic and genomic characterization uncovers novel biology.</title>
        <authorList>
            <person name="Wiegand S."/>
            <person name="Jogler M."/>
            <person name="Boedeker C."/>
            <person name="Pinto D."/>
            <person name="Vollmers J."/>
            <person name="Rivas-Marin E."/>
            <person name="Kohn T."/>
            <person name="Peeters S.H."/>
            <person name="Heuer A."/>
            <person name="Rast P."/>
            <person name="Oberbeckmann S."/>
            <person name="Bunk B."/>
            <person name="Jeske O."/>
            <person name="Meyerdierks A."/>
            <person name="Storesund J.E."/>
            <person name="Kallscheuer N."/>
            <person name="Luecker S."/>
            <person name="Lage O.M."/>
            <person name="Pohl T."/>
            <person name="Merkel B.J."/>
            <person name="Hornburger P."/>
            <person name="Mueller R.-W."/>
            <person name="Bruemmer F."/>
            <person name="Labrenz M."/>
            <person name="Spormann A.M."/>
            <person name="Op den Camp H."/>
            <person name="Overmann J."/>
            <person name="Amann R."/>
            <person name="Jetten M.S.M."/>
            <person name="Mascher T."/>
            <person name="Medema M.H."/>
            <person name="Devos D.P."/>
            <person name="Kaster A.-K."/>
            <person name="Ovreas L."/>
            <person name="Rohde M."/>
            <person name="Galperin M.Y."/>
            <person name="Jogler C."/>
        </authorList>
    </citation>
    <scope>NUCLEOTIDE SEQUENCE [LARGE SCALE GENOMIC DNA]</scope>
    <source>
        <strain evidence="3 4">Poly30</strain>
    </source>
</reference>
<dbReference type="Gene3D" id="3.40.50.2000">
    <property type="entry name" value="Glycogen Phosphorylase B"/>
    <property type="match status" value="2"/>
</dbReference>
<dbReference type="EMBL" id="CP036434">
    <property type="protein sequence ID" value="QDV06874.1"/>
    <property type="molecule type" value="Genomic_DNA"/>
</dbReference>
<gene>
    <name evidence="3" type="primary">epsF_2</name>
    <name evidence="3" type="ORF">Poly30_23910</name>
</gene>
<dbReference type="RefSeq" id="WP_145197439.1">
    <property type="nucleotide sequence ID" value="NZ_CP036434.1"/>
</dbReference>
<evidence type="ECO:0000313" key="3">
    <source>
        <dbReference type="EMBL" id="QDV06874.1"/>
    </source>
</evidence>
<dbReference type="InterPro" id="IPR050194">
    <property type="entry name" value="Glycosyltransferase_grp1"/>
</dbReference>
<proteinExistence type="predicted"/>
<dbReference type="Pfam" id="PF00534">
    <property type="entry name" value="Glycos_transf_1"/>
    <property type="match status" value="1"/>
</dbReference>
<keyword evidence="3" id="KW-0808">Transferase</keyword>
<dbReference type="PANTHER" id="PTHR45947">
    <property type="entry name" value="SULFOQUINOVOSYL TRANSFERASE SQD2"/>
    <property type="match status" value="1"/>
</dbReference>
<keyword evidence="3" id="KW-0328">Glycosyltransferase</keyword>
<dbReference type="InterPro" id="IPR001296">
    <property type="entry name" value="Glyco_trans_1"/>
</dbReference>
<dbReference type="GO" id="GO:0016758">
    <property type="term" value="F:hexosyltransferase activity"/>
    <property type="evidence" value="ECO:0007669"/>
    <property type="project" value="TreeGrafter"/>
</dbReference>
<evidence type="ECO:0000313" key="4">
    <source>
        <dbReference type="Proteomes" id="UP000320390"/>
    </source>
</evidence>
<protein>
    <submittedName>
        <fullName evidence="3">Glycosyltransferase EpsF</fullName>
        <ecNumber evidence="3">2.4.-.-</ecNumber>
    </submittedName>
</protein>
<dbReference type="Pfam" id="PF13439">
    <property type="entry name" value="Glyco_transf_4"/>
    <property type="match status" value="1"/>
</dbReference>
<dbReference type="InterPro" id="IPR028098">
    <property type="entry name" value="Glyco_trans_4-like_N"/>
</dbReference>
<feature type="domain" description="Glycosyl transferase family 1" evidence="1">
    <location>
        <begin position="188"/>
        <end position="316"/>
    </location>
</feature>
<dbReference type="EC" id="2.4.-.-" evidence="3"/>
<dbReference type="Proteomes" id="UP000320390">
    <property type="component" value="Chromosome"/>
</dbReference>
<dbReference type="SUPFAM" id="SSF53756">
    <property type="entry name" value="UDP-Glycosyltransferase/glycogen phosphorylase"/>
    <property type="match status" value="1"/>
</dbReference>
<sequence length="379" mass="40899">MTEAPRPPHLLHVFSTFCPAGPQVRTVTLMHGWGASYRHTIVACDNRTEASQLIQVNRGVEVAYRPFTPGSGPMAAARYFRELIAEVKPDALATYNWGAMDAVLAAKSMRFGAHVHHEDGFNADETDGLKGRRNWTRRLSLRSSEIIVPSAKLEGIAKKTWRLPRVHLIPNGVDAELFANDPAKGAAFRERHGISADAFVIGTVGHLRPVKNFGRLIRAAAGATFPDGMKPHLVIVGDGPERAKLEAIAQEVTSRIQVTFTGHTSDLVPAYSAFDVFSLSSDSEQQPVSLLEAMAAGVPAATTDVGDISRTLPPEARVHVVPLGVNVEATLGAAFSRLAASKEKRDELARLGLERVRAEYSHGAMIAAYQTIFSSVLGG</sequence>
<dbReference type="AlphaFoldDB" id="A0A518ES08"/>
<accession>A0A518ES08</accession>
<evidence type="ECO:0000259" key="1">
    <source>
        <dbReference type="Pfam" id="PF00534"/>
    </source>
</evidence>
<name>A0A518ES08_9BACT</name>
<organism evidence="3 4">
    <name type="scientific">Saltatorellus ferox</name>
    <dbReference type="NCBI Taxonomy" id="2528018"/>
    <lineage>
        <taxon>Bacteria</taxon>
        <taxon>Pseudomonadati</taxon>
        <taxon>Planctomycetota</taxon>
        <taxon>Planctomycetia</taxon>
        <taxon>Planctomycetia incertae sedis</taxon>
        <taxon>Saltatorellus</taxon>
    </lineage>
</organism>
<evidence type="ECO:0000259" key="2">
    <source>
        <dbReference type="Pfam" id="PF13439"/>
    </source>
</evidence>
<dbReference type="PANTHER" id="PTHR45947:SF3">
    <property type="entry name" value="SULFOQUINOVOSYL TRANSFERASE SQD2"/>
    <property type="match status" value="1"/>
</dbReference>
<dbReference type="OrthoDB" id="232381at2"/>
<keyword evidence="4" id="KW-1185">Reference proteome</keyword>
<feature type="domain" description="Glycosyltransferase subfamily 4-like N-terminal" evidence="2">
    <location>
        <begin position="21"/>
        <end position="176"/>
    </location>
</feature>